<dbReference type="EMBL" id="KZ288310">
    <property type="protein sequence ID" value="PBC28631.1"/>
    <property type="molecule type" value="Genomic_DNA"/>
</dbReference>
<dbReference type="AlphaFoldDB" id="A0A2A3EC62"/>
<proteinExistence type="predicted"/>
<dbReference type="Proteomes" id="UP000242457">
    <property type="component" value="Unassembled WGS sequence"/>
</dbReference>
<accession>A0A2A3EC62</accession>
<evidence type="ECO:0000313" key="2">
    <source>
        <dbReference type="Proteomes" id="UP000242457"/>
    </source>
</evidence>
<organism evidence="1 2">
    <name type="scientific">Apis cerana cerana</name>
    <name type="common">Oriental honeybee</name>
    <dbReference type="NCBI Taxonomy" id="94128"/>
    <lineage>
        <taxon>Eukaryota</taxon>
        <taxon>Metazoa</taxon>
        <taxon>Ecdysozoa</taxon>
        <taxon>Arthropoda</taxon>
        <taxon>Hexapoda</taxon>
        <taxon>Insecta</taxon>
        <taxon>Pterygota</taxon>
        <taxon>Neoptera</taxon>
        <taxon>Endopterygota</taxon>
        <taxon>Hymenoptera</taxon>
        <taxon>Apocrita</taxon>
        <taxon>Aculeata</taxon>
        <taxon>Apoidea</taxon>
        <taxon>Anthophila</taxon>
        <taxon>Apidae</taxon>
        <taxon>Apis</taxon>
    </lineage>
</organism>
<protein>
    <submittedName>
        <fullName evidence="1">Uncharacterized protein</fullName>
    </submittedName>
</protein>
<sequence length="99" mass="11565">MLRKLLSKSGRRLLRAIKKLSTKSRKAKKSRNLSSWHSTIPEYETESLSWSLLSLDTKSIDTFTTYVADNSEDSVSMCCYCDEYEENQRNENIENEMMI</sequence>
<gene>
    <name evidence="1" type="ORF">APICC_09942</name>
</gene>
<keyword evidence="2" id="KW-1185">Reference proteome</keyword>
<evidence type="ECO:0000313" key="1">
    <source>
        <dbReference type="EMBL" id="PBC28631.1"/>
    </source>
</evidence>
<name>A0A2A3EC62_APICC</name>
<reference evidence="1 2" key="1">
    <citation type="submission" date="2014-07" db="EMBL/GenBank/DDBJ databases">
        <title>Genomic and transcriptomic analysis on Apis cerana provide comprehensive insights into honey bee biology.</title>
        <authorList>
            <person name="Diao Q."/>
            <person name="Sun L."/>
            <person name="Zheng H."/>
            <person name="Zheng H."/>
            <person name="Xu S."/>
            <person name="Wang S."/>
            <person name="Zeng Z."/>
            <person name="Hu F."/>
            <person name="Su S."/>
            <person name="Wu J."/>
        </authorList>
    </citation>
    <scope>NUCLEOTIDE SEQUENCE [LARGE SCALE GENOMIC DNA]</scope>
    <source>
        <tissue evidence="1">Pupae without intestine</tissue>
    </source>
</reference>